<dbReference type="AlphaFoldDB" id="A0A7W5P550"/>
<accession>A0A7W5P550</accession>
<keyword evidence="1" id="KW-0812">Transmembrane</keyword>
<comment type="caution">
    <text evidence="2">The sequence shown here is derived from an EMBL/GenBank/DDBJ whole genome shotgun (WGS) entry which is preliminary data.</text>
</comment>
<organism evidence="2 3">
    <name type="scientific">Microlunatus antarcticus</name>
    <dbReference type="NCBI Taxonomy" id="53388"/>
    <lineage>
        <taxon>Bacteria</taxon>
        <taxon>Bacillati</taxon>
        <taxon>Actinomycetota</taxon>
        <taxon>Actinomycetes</taxon>
        <taxon>Propionibacteriales</taxon>
        <taxon>Propionibacteriaceae</taxon>
        <taxon>Microlunatus</taxon>
    </lineage>
</organism>
<sequence>MTEVGKKQERPTRSASLWAVSVPVATVIAFVLYKLGLPWIPTWFFCILGAVVVTLTVVLYRGVRGLDRSPHDQPRPRS</sequence>
<dbReference type="RefSeq" id="WP_183335739.1">
    <property type="nucleotide sequence ID" value="NZ_JACHZG010000001.1"/>
</dbReference>
<keyword evidence="1" id="KW-1133">Transmembrane helix</keyword>
<gene>
    <name evidence="2" type="ORF">FHX39_000013</name>
</gene>
<reference evidence="2 3" key="1">
    <citation type="submission" date="2020-08" db="EMBL/GenBank/DDBJ databases">
        <title>Sequencing the genomes of 1000 actinobacteria strains.</title>
        <authorList>
            <person name="Klenk H.-P."/>
        </authorList>
    </citation>
    <scope>NUCLEOTIDE SEQUENCE [LARGE SCALE GENOMIC DNA]</scope>
    <source>
        <strain evidence="2 3">DSM 11053</strain>
    </source>
</reference>
<evidence type="ECO:0000256" key="1">
    <source>
        <dbReference type="SAM" id="Phobius"/>
    </source>
</evidence>
<evidence type="ECO:0000313" key="3">
    <source>
        <dbReference type="Proteomes" id="UP000565572"/>
    </source>
</evidence>
<name>A0A7W5P550_9ACTN</name>
<feature type="transmembrane region" description="Helical" evidence="1">
    <location>
        <begin position="15"/>
        <end position="33"/>
    </location>
</feature>
<evidence type="ECO:0000313" key="2">
    <source>
        <dbReference type="EMBL" id="MBB3325069.1"/>
    </source>
</evidence>
<protein>
    <submittedName>
        <fullName evidence="2">Uncharacterized protein</fullName>
    </submittedName>
</protein>
<feature type="transmembrane region" description="Helical" evidence="1">
    <location>
        <begin position="39"/>
        <end position="60"/>
    </location>
</feature>
<keyword evidence="3" id="KW-1185">Reference proteome</keyword>
<proteinExistence type="predicted"/>
<keyword evidence="1" id="KW-0472">Membrane</keyword>
<dbReference type="EMBL" id="JACHZG010000001">
    <property type="protein sequence ID" value="MBB3325069.1"/>
    <property type="molecule type" value="Genomic_DNA"/>
</dbReference>
<dbReference type="Proteomes" id="UP000565572">
    <property type="component" value="Unassembled WGS sequence"/>
</dbReference>